<feature type="region of interest" description="Disordered" evidence="1">
    <location>
        <begin position="193"/>
        <end position="261"/>
    </location>
</feature>
<feature type="compositionally biased region" description="Polar residues" evidence="1">
    <location>
        <begin position="42"/>
        <end position="55"/>
    </location>
</feature>
<feature type="compositionally biased region" description="Low complexity" evidence="1">
    <location>
        <begin position="700"/>
        <end position="709"/>
    </location>
</feature>
<keyword evidence="3" id="KW-1185">Reference proteome</keyword>
<gene>
    <name evidence="2" type="ORF">CALVIDRAFT_580949</name>
</gene>
<accession>A0A167RJ68</accession>
<feature type="region of interest" description="Disordered" evidence="1">
    <location>
        <begin position="326"/>
        <end position="345"/>
    </location>
</feature>
<evidence type="ECO:0000313" key="3">
    <source>
        <dbReference type="Proteomes" id="UP000076738"/>
    </source>
</evidence>
<protein>
    <submittedName>
        <fullName evidence="2">Uncharacterized protein</fullName>
    </submittedName>
</protein>
<dbReference type="EMBL" id="KV417268">
    <property type="protein sequence ID" value="KZP00969.1"/>
    <property type="molecule type" value="Genomic_DNA"/>
</dbReference>
<feature type="compositionally biased region" description="Gly residues" evidence="1">
    <location>
        <begin position="447"/>
        <end position="456"/>
    </location>
</feature>
<feature type="compositionally biased region" description="Acidic residues" evidence="1">
    <location>
        <begin position="722"/>
        <end position="731"/>
    </location>
</feature>
<feature type="region of interest" description="Disordered" evidence="1">
    <location>
        <begin position="1"/>
        <end position="104"/>
    </location>
</feature>
<feature type="region of interest" description="Disordered" evidence="1">
    <location>
        <begin position="441"/>
        <end position="512"/>
    </location>
</feature>
<evidence type="ECO:0000256" key="1">
    <source>
        <dbReference type="SAM" id="MobiDB-lite"/>
    </source>
</evidence>
<sequence length="752" mass="75813">MSTQPKPRRLPPQPHSNPALAAALSRSATSGSPAGVSGGTPAVSSAPGQASTPANAQATPAEPSSTPAPAGAAETAFSQPDSAPTAPGTVTDHPTAPADDHDPERKVFLGEEVDRLGLAFKTTLIRAGDIMRFQSHVRRLNVTQYVPRVPYVLSSSLAQEVERFDEACDQIEAALLKAYGTIYAEIERRKAAERAALSPPPPHLPSRAATTPPPALAGSALLPSQPASPRPTTAHDRPHPPPLNTRLTDIFPQRPSAFPRPSAVHLSALPNAALSLSLSTASASGSSEPYPPPPPSSGRHLNHPGLSLDLSATKLFGVQPDSLASPVTLAPKRGGQQSPTSDAAGLLPPELISALQGVGGLDLSALQNLQNMQNMPSLQNLQNLQGPQAQSQALQMSPASMALHLQLSPQQHQQMLLPGLGLMSPAHIEQGGDMDMDYLDAPAGEGTRPGTGGQAGADGERPSTMDGMDIDFLDVPGPVRPPAPNGEGAQAAVGGSRPATAGAQAEGEQKHTDVEGDQAMGDMLVSLGAAQGEGAVPSNANAALDGAVGATAASEQAASGTHGDMSALGGMDFNINIPGLDDPDFLNTFTKPSSPSALSGLGPGGGGEMDFGSFDLGELPELNFGASAGEQADGGLDFASMDGLGALGGMGVGVADGAGMGDLDFGAMGDMGMDMDFGELGDMLGAGAGAGGEQAGAGQPGDAPKPQGAVLGGSGKVGDSSAMDDDGMIDLDGGLDLDELFKNFGGEEGEES</sequence>
<feature type="compositionally biased region" description="Low complexity" evidence="1">
    <location>
        <begin position="56"/>
        <end position="76"/>
    </location>
</feature>
<name>A0A167RJ68_CALVF</name>
<feature type="region of interest" description="Disordered" evidence="1">
    <location>
        <begin position="280"/>
        <end position="306"/>
    </location>
</feature>
<feature type="compositionally biased region" description="Low complexity" evidence="1">
    <location>
        <begin position="205"/>
        <end position="231"/>
    </location>
</feature>
<feature type="region of interest" description="Disordered" evidence="1">
    <location>
        <begin position="688"/>
        <end position="731"/>
    </location>
</feature>
<proteinExistence type="predicted"/>
<feature type="compositionally biased region" description="Gly residues" evidence="1">
    <location>
        <begin position="688"/>
        <end position="699"/>
    </location>
</feature>
<evidence type="ECO:0000313" key="2">
    <source>
        <dbReference type="EMBL" id="KZP00969.1"/>
    </source>
</evidence>
<reference evidence="2 3" key="1">
    <citation type="journal article" date="2016" name="Mol. Biol. Evol.">
        <title>Comparative Genomics of Early-Diverging Mushroom-Forming Fungi Provides Insights into the Origins of Lignocellulose Decay Capabilities.</title>
        <authorList>
            <person name="Nagy L.G."/>
            <person name="Riley R."/>
            <person name="Tritt A."/>
            <person name="Adam C."/>
            <person name="Daum C."/>
            <person name="Floudas D."/>
            <person name="Sun H."/>
            <person name="Yadav J.S."/>
            <person name="Pangilinan J."/>
            <person name="Larsson K.H."/>
            <person name="Matsuura K."/>
            <person name="Barry K."/>
            <person name="Labutti K."/>
            <person name="Kuo R."/>
            <person name="Ohm R.A."/>
            <person name="Bhattacharya S.S."/>
            <person name="Shirouzu T."/>
            <person name="Yoshinaga Y."/>
            <person name="Martin F.M."/>
            <person name="Grigoriev I.V."/>
            <person name="Hibbett D.S."/>
        </authorList>
    </citation>
    <scope>NUCLEOTIDE SEQUENCE [LARGE SCALE GENOMIC DNA]</scope>
    <source>
        <strain evidence="2 3">TUFC12733</strain>
    </source>
</reference>
<dbReference type="OrthoDB" id="3365514at2759"/>
<organism evidence="2 3">
    <name type="scientific">Calocera viscosa (strain TUFC12733)</name>
    <dbReference type="NCBI Taxonomy" id="1330018"/>
    <lineage>
        <taxon>Eukaryota</taxon>
        <taxon>Fungi</taxon>
        <taxon>Dikarya</taxon>
        <taxon>Basidiomycota</taxon>
        <taxon>Agaricomycotina</taxon>
        <taxon>Dacrymycetes</taxon>
        <taxon>Dacrymycetales</taxon>
        <taxon>Dacrymycetaceae</taxon>
        <taxon>Calocera</taxon>
    </lineage>
</organism>
<dbReference type="Proteomes" id="UP000076738">
    <property type="component" value="Unassembled WGS sequence"/>
</dbReference>
<feature type="compositionally biased region" description="Low complexity" evidence="1">
    <location>
        <begin position="16"/>
        <end position="32"/>
    </location>
</feature>
<dbReference type="AlphaFoldDB" id="A0A167RJ68"/>
<feature type="region of interest" description="Disordered" evidence="1">
    <location>
        <begin position="594"/>
        <end position="613"/>
    </location>
</feature>